<proteinExistence type="predicted"/>
<sequence>MRHGLTNRVIAQRQGVTLDAVKFHVSNVLSKLGLRRRSDLRQWTGVRVDSNLAINPPTQGVGMERFELGQVARHVKDIDAATVFFRDVVGLQHLYTFGKLAFFDCAGVRLFLSESDDTAASLLYFRVAAVHAAQVELEKRGAHFISAPHLIHRHADGTEEWMAFFNDNEQRPLAIMAQVSPQPTSATAEETSNV</sequence>
<dbReference type="Gene3D" id="3.10.180.10">
    <property type="entry name" value="2,3-Dihydroxybiphenyl 1,2-Dioxygenase, domain 1"/>
    <property type="match status" value="1"/>
</dbReference>
<dbReference type="PROSITE" id="PS51819">
    <property type="entry name" value="VOC"/>
    <property type="match status" value="1"/>
</dbReference>
<dbReference type="Gene3D" id="1.10.10.10">
    <property type="entry name" value="Winged helix-like DNA-binding domain superfamily/Winged helix DNA-binding domain"/>
    <property type="match status" value="1"/>
</dbReference>
<organism evidence="3 4">
    <name type="scientific">Dokdonella soli</name>
    <dbReference type="NCBI Taxonomy" id="529810"/>
    <lineage>
        <taxon>Bacteria</taxon>
        <taxon>Pseudomonadati</taxon>
        <taxon>Pseudomonadota</taxon>
        <taxon>Gammaproteobacteria</taxon>
        <taxon>Lysobacterales</taxon>
        <taxon>Rhodanobacteraceae</taxon>
        <taxon>Dokdonella</taxon>
    </lineage>
</organism>
<evidence type="ECO:0000259" key="1">
    <source>
        <dbReference type="PROSITE" id="PS50043"/>
    </source>
</evidence>
<evidence type="ECO:0008006" key="5">
    <source>
        <dbReference type="Google" id="ProtNLM"/>
    </source>
</evidence>
<dbReference type="SMART" id="SM00421">
    <property type="entry name" value="HTH_LUXR"/>
    <property type="match status" value="1"/>
</dbReference>
<dbReference type="InterPro" id="IPR036388">
    <property type="entry name" value="WH-like_DNA-bd_sf"/>
</dbReference>
<dbReference type="InterPro" id="IPR016032">
    <property type="entry name" value="Sig_transdc_resp-reg_C-effctor"/>
</dbReference>
<dbReference type="InterPro" id="IPR029068">
    <property type="entry name" value="Glyas_Bleomycin-R_OHBP_Dase"/>
</dbReference>
<dbReference type="Pfam" id="PF00196">
    <property type="entry name" value="GerE"/>
    <property type="match status" value="1"/>
</dbReference>
<name>A0ABP3TJ89_9GAMM</name>
<evidence type="ECO:0000259" key="2">
    <source>
        <dbReference type="PROSITE" id="PS51819"/>
    </source>
</evidence>
<reference evidence="4" key="1">
    <citation type="journal article" date="2019" name="Int. J. Syst. Evol. Microbiol.">
        <title>The Global Catalogue of Microorganisms (GCM) 10K type strain sequencing project: providing services to taxonomists for standard genome sequencing and annotation.</title>
        <authorList>
            <consortium name="The Broad Institute Genomics Platform"/>
            <consortium name="The Broad Institute Genome Sequencing Center for Infectious Disease"/>
            <person name="Wu L."/>
            <person name="Ma J."/>
        </authorList>
    </citation>
    <scope>NUCLEOTIDE SEQUENCE [LARGE SCALE GENOMIC DNA]</scope>
    <source>
        <strain evidence="4">JCM 15421</strain>
    </source>
</reference>
<evidence type="ECO:0000313" key="4">
    <source>
        <dbReference type="Proteomes" id="UP001501523"/>
    </source>
</evidence>
<dbReference type="EMBL" id="BAAAEU010000004">
    <property type="protein sequence ID" value="GAA0708438.1"/>
    <property type="molecule type" value="Genomic_DNA"/>
</dbReference>
<dbReference type="SUPFAM" id="SSF46894">
    <property type="entry name" value="C-terminal effector domain of the bipartite response regulators"/>
    <property type="match status" value="1"/>
</dbReference>
<feature type="domain" description="VOC" evidence="2">
    <location>
        <begin position="67"/>
        <end position="178"/>
    </location>
</feature>
<keyword evidence="4" id="KW-1185">Reference proteome</keyword>
<comment type="caution">
    <text evidence="3">The sequence shown here is derived from an EMBL/GenBank/DDBJ whole genome shotgun (WGS) entry which is preliminary data.</text>
</comment>
<dbReference type="Proteomes" id="UP001501523">
    <property type="component" value="Unassembled WGS sequence"/>
</dbReference>
<gene>
    <name evidence="3" type="ORF">GCM10009105_08030</name>
</gene>
<dbReference type="SUPFAM" id="SSF54593">
    <property type="entry name" value="Glyoxalase/Bleomycin resistance protein/Dihydroxybiphenyl dioxygenase"/>
    <property type="match status" value="1"/>
</dbReference>
<dbReference type="InterPro" id="IPR037523">
    <property type="entry name" value="VOC_core"/>
</dbReference>
<protein>
    <recommendedName>
        <fullName evidence="5">VOC domain-containing protein</fullName>
    </recommendedName>
</protein>
<dbReference type="PROSITE" id="PS50043">
    <property type="entry name" value="HTH_LUXR_2"/>
    <property type="match status" value="1"/>
</dbReference>
<dbReference type="InterPro" id="IPR000792">
    <property type="entry name" value="Tscrpt_reg_LuxR_C"/>
</dbReference>
<feature type="domain" description="HTH luxR-type" evidence="1">
    <location>
        <begin position="1"/>
        <end position="48"/>
    </location>
</feature>
<evidence type="ECO:0000313" key="3">
    <source>
        <dbReference type="EMBL" id="GAA0708438.1"/>
    </source>
</evidence>
<accession>A0ABP3TJ89</accession>